<reference evidence="1" key="1">
    <citation type="journal article" date="2009" name="PLoS Genet.">
        <title>Sequencing, mapping, and analysis of 27,455 maize full-length cDNAs.</title>
        <authorList>
            <person name="Soderlund C."/>
            <person name="Descour A."/>
            <person name="Kudrna D."/>
            <person name="Bomhoff M."/>
            <person name="Boyd L."/>
            <person name="Currie J."/>
            <person name="Angelova A."/>
            <person name="Collura K."/>
            <person name="Wissotski M."/>
            <person name="Ashley E."/>
            <person name="Morrow D."/>
            <person name="Fernandes J."/>
            <person name="Walbot V."/>
            <person name="Yu Y."/>
        </authorList>
    </citation>
    <scope>NUCLEOTIDE SEQUENCE</scope>
    <source>
        <strain evidence="1">B73</strain>
    </source>
</reference>
<protein>
    <submittedName>
        <fullName evidence="1">Uncharacterized protein</fullName>
    </submittedName>
</protein>
<reference evidence="1" key="2">
    <citation type="submission" date="2012-06" db="EMBL/GenBank/DDBJ databases">
        <authorList>
            <person name="Yu Y."/>
            <person name="Currie J."/>
            <person name="Lomeli R."/>
            <person name="Angelova A."/>
            <person name="Collura K."/>
            <person name="Wissotski M."/>
            <person name="Campos D."/>
            <person name="Kudrna D."/>
            <person name="Golser W."/>
            <person name="Ashely E."/>
            <person name="Descour A."/>
            <person name="Fernandes J."/>
            <person name="Soderlund C."/>
            <person name="Walbot V."/>
        </authorList>
    </citation>
    <scope>NUCLEOTIDE SEQUENCE</scope>
    <source>
        <strain evidence="1">B73</strain>
    </source>
</reference>
<organism evidence="1">
    <name type="scientific">Zea mays</name>
    <name type="common">Maize</name>
    <dbReference type="NCBI Taxonomy" id="4577"/>
    <lineage>
        <taxon>Eukaryota</taxon>
        <taxon>Viridiplantae</taxon>
        <taxon>Streptophyta</taxon>
        <taxon>Embryophyta</taxon>
        <taxon>Tracheophyta</taxon>
        <taxon>Spermatophyta</taxon>
        <taxon>Magnoliopsida</taxon>
        <taxon>Liliopsida</taxon>
        <taxon>Poales</taxon>
        <taxon>Poaceae</taxon>
        <taxon>PACMAD clade</taxon>
        <taxon>Panicoideae</taxon>
        <taxon>Andropogonodae</taxon>
        <taxon>Andropogoneae</taxon>
        <taxon>Tripsacinae</taxon>
        <taxon>Zea</taxon>
    </lineage>
</organism>
<dbReference type="AlphaFoldDB" id="C4J1Q3"/>
<accession>C4J1Q3</accession>
<proteinExistence type="evidence at transcript level"/>
<sequence>MTFMINNVVLFASRIDCLDRLNTLNKNITLTYIYKDSMNGLTNKALHVELILLPSVVASVRVPQPLPPAWHH</sequence>
<name>C4J1Q3_MAIZE</name>
<evidence type="ECO:0000313" key="1">
    <source>
        <dbReference type="EMBL" id="ACR35103.1"/>
    </source>
</evidence>
<dbReference type="EMBL" id="BT084750">
    <property type="protein sequence ID" value="ACR35103.1"/>
    <property type="molecule type" value="mRNA"/>
</dbReference>